<dbReference type="RefSeq" id="WP_126751752.1">
    <property type="nucleotide sequence ID" value="NZ_JBHUMT010000016.1"/>
</dbReference>
<name>A0A432YXT7_9GAMM</name>
<comment type="function">
    <text evidence="10">Catalyzes the NADPH-dependent reduction of ketopantoate into pantoic acid.</text>
</comment>
<dbReference type="InterPro" id="IPR008927">
    <property type="entry name" value="6-PGluconate_DH-like_C_sf"/>
</dbReference>
<dbReference type="GO" id="GO:0050661">
    <property type="term" value="F:NADP binding"/>
    <property type="evidence" value="ECO:0007669"/>
    <property type="project" value="TreeGrafter"/>
</dbReference>
<evidence type="ECO:0000256" key="8">
    <source>
        <dbReference type="ARBA" id="ARBA00032024"/>
    </source>
</evidence>
<comment type="caution">
    <text evidence="13">The sequence shown here is derived from an EMBL/GenBank/DDBJ whole genome shotgun (WGS) entry which is preliminary data.</text>
</comment>
<evidence type="ECO:0000256" key="2">
    <source>
        <dbReference type="ARBA" id="ARBA00007870"/>
    </source>
</evidence>
<dbReference type="GO" id="GO:0015940">
    <property type="term" value="P:pantothenate biosynthetic process"/>
    <property type="evidence" value="ECO:0007669"/>
    <property type="project" value="UniProtKB-UniPathway"/>
</dbReference>
<dbReference type="Gene3D" id="3.40.50.720">
    <property type="entry name" value="NAD(P)-binding Rossmann-like Domain"/>
    <property type="match status" value="1"/>
</dbReference>
<accession>A0A432YXT7</accession>
<dbReference type="InterPro" id="IPR013332">
    <property type="entry name" value="KPR_N"/>
</dbReference>
<comment type="catalytic activity">
    <reaction evidence="9 10">
        <text>(R)-pantoate + NADP(+) = 2-dehydropantoate + NADPH + H(+)</text>
        <dbReference type="Rhea" id="RHEA:16233"/>
        <dbReference type="ChEBI" id="CHEBI:11561"/>
        <dbReference type="ChEBI" id="CHEBI:15378"/>
        <dbReference type="ChEBI" id="CHEBI:15980"/>
        <dbReference type="ChEBI" id="CHEBI:57783"/>
        <dbReference type="ChEBI" id="CHEBI:58349"/>
        <dbReference type="EC" id="1.1.1.169"/>
    </reaction>
</comment>
<comment type="pathway">
    <text evidence="1 10">Cofactor biosynthesis; (R)-pantothenate biosynthesis; (R)-pantoate from 3-methyl-2-oxobutanoate: step 2/2.</text>
</comment>
<dbReference type="InterPro" id="IPR050838">
    <property type="entry name" value="Ketopantoate_reductase"/>
</dbReference>
<dbReference type="AlphaFoldDB" id="A0A432YXT7"/>
<dbReference type="SUPFAM" id="SSF48179">
    <property type="entry name" value="6-phosphogluconate dehydrogenase C-terminal domain-like"/>
    <property type="match status" value="1"/>
</dbReference>
<evidence type="ECO:0000256" key="1">
    <source>
        <dbReference type="ARBA" id="ARBA00004994"/>
    </source>
</evidence>
<feature type="domain" description="Ketopantoate reductase N-terminal" evidence="11">
    <location>
        <begin position="7"/>
        <end position="153"/>
    </location>
</feature>
<reference evidence="13 14" key="1">
    <citation type="journal article" date="2011" name="Front. Microbiol.">
        <title>Genomic signatures of strain selection and enhancement in Bacillus atrophaeus var. globigii, a historical biowarfare simulant.</title>
        <authorList>
            <person name="Gibbons H.S."/>
            <person name="Broomall S.M."/>
            <person name="McNew L.A."/>
            <person name="Daligault H."/>
            <person name="Chapman C."/>
            <person name="Bruce D."/>
            <person name="Karavis M."/>
            <person name="Krepps M."/>
            <person name="McGregor P.A."/>
            <person name="Hong C."/>
            <person name="Park K.H."/>
            <person name="Akmal A."/>
            <person name="Feldman A."/>
            <person name="Lin J.S."/>
            <person name="Chang W.E."/>
            <person name="Higgs B.W."/>
            <person name="Demirev P."/>
            <person name="Lindquist J."/>
            <person name="Liem A."/>
            <person name="Fochler E."/>
            <person name="Read T.D."/>
            <person name="Tapia R."/>
            <person name="Johnson S."/>
            <person name="Bishop-Lilly K.A."/>
            <person name="Detter C."/>
            <person name="Han C."/>
            <person name="Sozhamannan S."/>
            <person name="Rosenzweig C.N."/>
            <person name="Skowronski E.W."/>
        </authorList>
    </citation>
    <scope>NUCLEOTIDE SEQUENCE [LARGE SCALE GENOMIC DNA]</scope>
    <source>
        <strain evidence="13 14">TPS4-2</strain>
    </source>
</reference>
<feature type="domain" description="Ketopantoate reductase C-terminal" evidence="12">
    <location>
        <begin position="176"/>
        <end position="292"/>
    </location>
</feature>
<dbReference type="InterPro" id="IPR013328">
    <property type="entry name" value="6PGD_dom2"/>
</dbReference>
<keyword evidence="7 10" id="KW-0560">Oxidoreductase</keyword>
<dbReference type="InterPro" id="IPR013752">
    <property type="entry name" value="KPA_reductase"/>
</dbReference>
<dbReference type="Proteomes" id="UP000288361">
    <property type="component" value="Unassembled WGS sequence"/>
</dbReference>
<dbReference type="Pfam" id="PF08546">
    <property type="entry name" value="ApbA_C"/>
    <property type="match status" value="1"/>
</dbReference>
<evidence type="ECO:0000313" key="13">
    <source>
        <dbReference type="EMBL" id="RUO68146.1"/>
    </source>
</evidence>
<dbReference type="GO" id="GO:0005737">
    <property type="term" value="C:cytoplasm"/>
    <property type="evidence" value="ECO:0007669"/>
    <property type="project" value="TreeGrafter"/>
</dbReference>
<evidence type="ECO:0000256" key="7">
    <source>
        <dbReference type="ARBA" id="ARBA00023002"/>
    </source>
</evidence>
<dbReference type="InterPro" id="IPR036291">
    <property type="entry name" value="NAD(P)-bd_dom_sf"/>
</dbReference>
<dbReference type="EMBL" id="PIQA01000001">
    <property type="protein sequence ID" value="RUO68146.1"/>
    <property type="molecule type" value="Genomic_DNA"/>
</dbReference>
<gene>
    <name evidence="13" type="ORF">CWI73_04705</name>
</gene>
<keyword evidence="5 10" id="KW-0566">Pantothenate biosynthesis</keyword>
<keyword evidence="6 10" id="KW-0521">NADP</keyword>
<dbReference type="InterPro" id="IPR003710">
    <property type="entry name" value="ApbA"/>
</dbReference>
<organism evidence="13 14">
    <name type="scientific">Idiomarina piscisalsi</name>
    <dbReference type="NCBI Taxonomy" id="1096243"/>
    <lineage>
        <taxon>Bacteria</taxon>
        <taxon>Pseudomonadati</taxon>
        <taxon>Pseudomonadota</taxon>
        <taxon>Gammaproteobacteria</taxon>
        <taxon>Alteromonadales</taxon>
        <taxon>Idiomarinaceae</taxon>
        <taxon>Idiomarina</taxon>
    </lineage>
</organism>
<dbReference type="PANTHER" id="PTHR43765">
    <property type="entry name" value="2-DEHYDROPANTOATE 2-REDUCTASE-RELATED"/>
    <property type="match status" value="1"/>
</dbReference>
<evidence type="ECO:0000259" key="12">
    <source>
        <dbReference type="Pfam" id="PF08546"/>
    </source>
</evidence>
<dbReference type="NCBIfam" id="TIGR00745">
    <property type="entry name" value="apbA_panE"/>
    <property type="match status" value="1"/>
</dbReference>
<dbReference type="PANTHER" id="PTHR43765:SF2">
    <property type="entry name" value="2-DEHYDROPANTOATE 2-REDUCTASE"/>
    <property type="match status" value="1"/>
</dbReference>
<dbReference type="Gene3D" id="1.10.1040.10">
    <property type="entry name" value="N-(1-d-carboxylethyl)-l-norvaline Dehydrogenase, domain 2"/>
    <property type="match status" value="1"/>
</dbReference>
<proteinExistence type="inferred from homology"/>
<evidence type="ECO:0000256" key="6">
    <source>
        <dbReference type="ARBA" id="ARBA00022857"/>
    </source>
</evidence>
<evidence type="ECO:0000256" key="9">
    <source>
        <dbReference type="ARBA" id="ARBA00048793"/>
    </source>
</evidence>
<dbReference type="Pfam" id="PF02558">
    <property type="entry name" value="ApbA"/>
    <property type="match status" value="1"/>
</dbReference>
<comment type="similarity">
    <text evidence="2 10">Belongs to the ketopantoate reductase family.</text>
</comment>
<sequence length="301" mass="34020">MQTDYHWYVLGPGAISGLIACHLLETKQQCSVLTRSTESENGQLNLKDVAGSNTYTLPFLPARKSQLTKKPVFIVAVKAFDVVNALEEITSTPGFQKDMPIILSHNGMLELPNSLTSLNIYHLVTTHGAVKFAQEPTHIVIEHRGKGRSWLQRKENKADFEAILAKSFKPILFESDIQTRRWSKLLINCVINPLTAIHQCNNGELLKAEWQEVIQSLVNEAVCVARVEQVSLDAKSVYEEILRVAGETRNNESSMRQDIRHNRRTEIDYLTGYIIKKAKKAGLQVPAHEKLMKDFISLYPQ</sequence>
<dbReference type="SUPFAM" id="SSF51735">
    <property type="entry name" value="NAD(P)-binding Rossmann-fold domains"/>
    <property type="match status" value="1"/>
</dbReference>
<dbReference type="UniPathway" id="UPA00028">
    <property type="reaction ID" value="UER00004"/>
</dbReference>
<protein>
    <recommendedName>
        <fullName evidence="4 10">2-dehydropantoate 2-reductase</fullName>
        <ecNumber evidence="3 10">1.1.1.169</ecNumber>
    </recommendedName>
    <alternativeName>
        <fullName evidence="8 10">Ketopantoate reductase</fullName>
    </alternativeName>
</protein>
<evidence type="ECO:0000256" key="10">
    <source>
        <dbReference type="RuleBase" id="RU362068"/>
    </source>
</evidence>
<evidence type="ECO:0000256" key="4">
    <source>
        <dbReference type="ARBA" id="ARBA00019465"/>
    </source>
</evidence>
<dbReference type="FunFam" id="1.10.1040.10:FF:000017">
    <property type="entry name" value="2-dehydropantoate 2-reductase"/>
    <property type="match status" value="1"/>
</dbReference>
<evidence type="ECO:0000256" key="3">
    <source>
        <dbReference type="ARBA" id="ARBA00013014"/>
    </source>
</evidence>
<dbReference type="GO" id="GO:0008677">
    <property type="term" value="F:2-dehydropantoate 2-reductase activity"/>
    <property type="evidence" value="ECO:0007669"/>
    <property type="project" value="UniProtKB-EC"/>
</dbReference>
<dbReference type="EC" id="1.1.1.169" evidence="3 10"/>
<evidence type="ECO:0000256" key="5">
    <source>
        <dbReference type="ARBA" id="ARBA00022655"/>
    </source>
</evidence>
<evidence type="ECO:0000259" key="11">
    <source>
        <dbReference type="Pfam" id="PF02558"/>
    </source>
</evidence>
<evidence type="ECO:0000313" key="14">
    <source>
        <dbReference type="Proteomes" id="UP000288361"/>
    </source>
</evidence>